<feature type="region of interest" description="Disordered" evidence="1">
    <location>
        <begin position="30"/>
        <end position="55"/>
    </location>
</feature>
<dbReference type="InterPro" id="IPR002035">
    <property type="entry name" value="VWF_A"/>
</dbReference>
<keyword evidence="2" id="KW-0732">Signal</keyword>
<dbReference type="PANTHER" id="PTHR10579">
    <property type="entry name" value="CALCIUM-ACTIVATED CHLORIDE CHANNEL REGULATOR"/>
    <property type="match status" value="1"/>
</dbReference>
<reference evidence="4 5" key="1">
    <citation type="submission" date="2020-10" db="EMBL/GenBank/DDBJ databases">
        <title>Phylogeny of dyella-like bacteria.</title>
        <authorList>
            <person name="Fu J."/>
        </authorList>
    </citation>
    <scope>NUCLEOTIDE SEQUENCE [LARGE SCALE GENOMIC DNA]</scope>
    <source>
        <strain evidence="4 5">Gsoil3046</strain>
    </source>
</reference>
<dbReference type="Pfam" id="PF12450">
    <property type="entry name" value="vWF_A"/>
    <property type="match status" value="1"/>
</dbReference>
<dbReference type="PROSITE" id="PS51257">
    <property type="entry name" value="PROKAR_LIPOPROTEIN"/>
    <property type="match status" value="1"/>
</dbReference>
<dbReference type="InterPro" id="IPR021908">
    <property type="entry name" value="YfbK_C"/>
</dbReference>
<evidence type="ECO:0000313" key="5">
    <source>
        <dbReference type="Proteomes" id="UP001620460"/>
    </source>
</evidence>
<dbReference type="SMART" id="SM00327">
    <property type="entry name" value="VWA"/>
    <property type="match status" value="1"/>
</dbReference>
<dbReference type="Gene3D" id="3.40.50.410">
    <property type="entry name" value="von Willebrand factor, type A domain"/>
    <property type="match status" value="1"/>
</dbReference>
<dbReference type="SUPFAM" id="SSF53300">
    <property type="entry name" value="vWA-like"/>
    <property type="match status" value="1"/>
</dbReference>
<evidence type="ECO:0000313" key="4">
    <source>
        <dbReference type="EMBL" id="MFK2904787.1"/>
    </source>
</evidence>
<evidence type="ECO:0000256" key="2">
    <source>
        <dbReference type="SAM" id="SignalP"/>
    </source>
</evidence>
<dbReference type="PANTHER" id="PTHR10579:SF43">
    <property type="entry name" value="ZINC FINGER (C3HC4-TYPE RING FINGER) FAMILY PROTEIN"/>
    <property type="match status" value="1"/>
</dbReference>
<accession>A0ABW8JUG9</accession>
<proteinExistence type="predicted"/>
<sequence length="601" mass="63858">MSAKTMLLRTLPVALPVALAVALVGCGLSRPASDESAATPTSAPPKMETNARDDAARRVTTVSPPVARSLSPAPPTAILAEARLAGAMKASRNAAPMPMLAAPMAQPWPGAVNTEHYTHRDSNPVQLASEQPVSTFGLDVDTGSYTNVRRMLEAGQLPPADAVRAEEFINYFDYGYAPPVDRTQPFSVTTELAPAPWNPQRELLLVGVQGYRVPASEIPAANLVFLVDTSGSMDEPDKLPLLKASLKQLVTRLRRQDRVAIVTYAGSAGVALPSTAGDQHATLDAAIDSLGAGGSTNGDAGIDLAYAQAEQGFIKGGVNRVILATDGDFNVGTVSEEALKTKIEDHRKSGVALTTLGFGEGNYNDAMAVMLADAGNGSHHYIDSLQEGRRVLVDELSATLLTIAQDVKVQVEFNPAQVKEYRLIGYEKRQLRREDFNNDAVDAGDIGAGANVTAIYEITPAGSNATRVDPLRYGKRDERADRGGELAFLRLRYKLPGRDASTLIEQPIAATPAREPSARLRFAASVAAFADALRGGRYLDGYDYARIAALARDARGDDPDGYRAGFVQLVNLADGLSTHTASADKPLDVDPAQLHPGIGLR</sequence>
<dbReference type="RefSeq" id="WP_404633631.1">
    <property type="nucleotide sequence ID" value="NZ_JADIKM010000003.1"/>
</dbReference>
<feature type="signal peptide" evidence="2">
    <location>
        <begin position="1"/>
        <end position="22"/>
    </location>
</feature>
<dbReference type="Pfam" id="PF00092">
    <property type="entry name" value="VWA"/>
    <property type="match status" value="1"/>
</dbReference>
<feature type="domain" description="VWFA" evidence="3">
    <location>
        <begin position="222"/>
        <end position="400"/>
    </location>
</feature>
<comment type="caution">
    <text evidence="4">The sequence shown here is derived from an EMBL/GenBank/DDBJ whole genome shotgun (WGS) entry which is preliminary data.</text>
</comment>
<dbReference type="InterPro" id="IPR036465">
    <property type="entry name" value="vWFA_dom_sf"/>
</dbReference>
<dbReference type="PROSITE" id="PS50234">
    <property type="entry name" value="VWFA"/>
    <property type="match status" value="1"/>
</dbReference>
<dbReference type="Proteomes" id="UP001620460">
    <property type="component" value="Unassembled WGS sequence"/>
</dbReference>
<name>A0ABW8JUG9_9GAMM</name>
<evidence type="ECO:0000256" key="1">
    <source>
        <dbReference type="SAM" id="MobiDB-lite"/>
    </source>
</evidence>
<protein>
    <submittedName>
        <fullName evidence="4">von Willebrand factor type A domain-containing protein</fullName>
    </submittedName>
</protein>
<dbReference type="InterPro" id="IPR051266">
    <property type="entry name" value="CLCR"/>
</dbReference>
<dbReference type="CDD" id="cd01465">
    <property type="entry name" value="vWA_subgroup"/>
    <property type="match status" value="1"/>
</dbReference>
<feature type="chain" id="PRO_5047385386" evidence="2">
    <location>
        <begin position="23"/>
        <end position="601"/>
    </location>
</feature>
<dbReference type="EMBL" id="JADIKM010000003">
    <property type="protein sequence ID" value="MFK2904787.1"/>
    <property type="molecule type" value="Genomic_DNA"/>
</dbReference>
<dbReference type="Pfam" id="PF12034">
    <property type="entry name" value="YfbK_C"/>
    <property type="match status" value="1"/>
</dbReference>
<dbReference type="InterPro" id="IPR022156">
    <property type="entry name" value="Uncharacterised_YfbK_N"/>
</dbReference>
<keyword evidence="5" id="KW-1185">Reference proteome</keyword>
<organism evidence="4 5">
    <name type="scientific">Dyella ginsengisoli</name>
    <dbReference type="NCBI Taxonomy" id="363848"/>
    <lineage>
        <taxon>Bacteria</taxon>
        <taxon>Pseudomonadati</taxon>
        <taxon>Pseudomonadota</taxon>
        <taxon>Gammaproteobacteria</taxon>
        <taxon>Lysobacterales</taxon>
        <taxon>Rhodanobacteraceae</taxon>
        <taxon>Dyella</taxon>
    </lineage>
</organism>
<gene>
    <name evidence="4" type="ORF">ISP17_12550</name>
</gene>
<feature type="region of interest" description="Disordered" evidence="1">
    <location>
        <begin position="581"/>
        <end position="601"/>
    </location>
</feature>
<evidence type="ECO:0000259" key="3">
    <source>
        <dbReference type="PROSITE" id="PS50234"/>
    </source>
</evidence>